<gene>
    <name evidence="8" type="ORF">SAMN04488090_3888</name>
</gene>
<dbReference type="Pfam" id="PF14322">
    <property type="entry name" value="SusD-like_3"/>
    <property type="match status" value="1"/>
</dbReference>
<keyword evidence="5" id="KW-0998">Cell outer membrane</keyword>
<evidence type="ECO:0000259" key="6">
    <source>
        <dbReference type="Pfam" id="PF07980"/>
    </source>
</evidence>
<name>A0A1G9UNL6_9BACT</name>
<dbReference type="PROSITE" id="PS51257">
    <property type="entry name" value="PROKAR_LIPOPROTEIN"/>
    <property type="match status" value="1"/>
</dbReference>
<reference evidence="8 9" key="1">
    <citation type="submission" date="2016-10" db="EMBL/GenBank/DDBJ databases">
        <authorList>
            <person name="de Groot N.N."/>
        </authorList>
    </citation>
    <scope>NUCLEOTIDE SEQUENCE [LARGE SCALE GENOMIC DNA]</scope>
    <source>
        <strain evidence="8 9">DSM 21668</strain>
    </source>
</reference>
<evidence type="ECO:0000313" key="8">
    <source>
        <dbReference type="EMBL" id="SDM61454.1"/>
    </source>
</evidence>
<dbReference type="GO" id="GO:0009279">
    <property type="term" value="C:cell outer membrane"/>
    <property type="evidence" value="ECO:0007669"/>
    <property type="project" value="UniProtKB-SubCell"/>
</dbReference>
<evidence type="ECO:0000256" key="4">
    <source>
        <dbReference type="ARBA" id="ARBA00023136"/>
    </source>
</evidence>
<evidence type="ECO:0000256" key="2">
    <source>
        <dbReference type="ARBA" id="ARBA00006275"/>
    </source>
</evidence>
<evidence type="ECO:0000259" key="7">
    <source>
        <dbReference type="Pfam" id="PF14322"/>
    </source>
</evidence>
<dbReference type="OrthoDB" id="618454at2"/>
<dbReference type="AlphaFoldDB" id="A0A1G9UNL6"/>
<comment type="similarity">
    <text evidence="2">Belongs to the SusD family.</text>
</comment>
<feature type="domain" description="RagB/SusD" evidence="6">
    <location>
        <begin position="261"/>
        <end position="505"/>
    </location>
</feature>
<dbReference type="EMBL" id="FNGS01000007">
    <property type="protein sequence ID" value="SDM61454.1"/>
    <property type="molecule type" value="Genomic_DNA"/>
</dbReference>
<sequence length="505" mass="57526">MKNVLRVLLPALCLLSTSCDKSLDLTPQGAPTTGNFWKTSSDALAGVNSIYELYSDDDMYGRGFFWLNNASDDIGTKPRANAERIKNFQVDGNESDTKNIWAKHYQVMKRCNDVIKNVPGITMDETLKKRYLGEAYFNHAVMHLELAYRYGDGRAGIPIQDRANPENIYVPRTKNVAENYAYIAEDLKKAADLLPYFNEYTTSDYGRAHKTAAWAYLVRTYLYAKDWANAEKYADMVIASGKHGLLTSFEDVFKVANNWSKEYIWSVTSSAADTRYGCIFPGVCLDDKGWGLYNGWGNFYPTKELYDTYQTGDKRREATILKTGDKFMYFGLERTYNVGGFVVSSSNRTGYQFRKYMEPYGYLNPIGTYVNANGDKPSTALNVPLLRYADLLLMKAEAKLMQGKNADTEINAIRNRAGLANLTNATIDDLKRERRCELAGEWTDRHFDLVRWGDAQKVYAQPLHHADGRVIYEARTFNPQIHHVWPIPPIEIQNSKNTLTQNQGW</sequence>
<accession>A0A1G9UNL6</accession>
<dbReference type="SUPFAM" id="SSF48452">
    <property type="entry name" value="TPR-like"/>
    <property type="match status" value="1"/>
</dbReference>
<protein>
    <submittedName>
        <fullName evidence="8">Starch-binding associating with outer membrane</fullName>
    </submittedName>
</protein>
<evidence type="ECO:0000256" key="5">
    <source>
        <dbReference type="ARBA" id="ARBA00023237"/>
    </source>
</evidence>
<dbReference type="Gene3D" id="1.25.40.390">
    <property type="match status" value="1"/>
</dbReference>
<dbReference type="InterPro" id="IPR012944">
    <property type="entry name" value="SusD_RagB_dom"/>
</dbReference>
<evidence type="ECO:0000313" key="9">
    <source>
        <dbReference type="Proteomes" id="UP000198901"/>
    </source>
</evidence>
<keyword evidence="4" id="KW-0472">Membrane</keyword>
<dbReference type="RefSeq" id="WP_093206038.1">
    <property type="nucleotide sequence ID" value="NZ_FNGS01000007.1"/>
</dbReference>
<evidence type="ECO:0000256" key="1">
    <source>
        <dbReference type="ARBA" id="ARBA00004442"/>
    </source>
</evidence>
<dbReference type="Pfam" id="PF07980">
    <property type="entry name" value="SusD_RagB"/>
    <property type="match status" value="1"/>
</dbReference>
<dbReference type="InterPro" id="IPR033985">
    <property type="entry name" value="SusD-like_N"/>
</dbReference>
<dbReference type="InterPro" id="IPR011990">
    <property type="entry name" value="TPR-like_helical_dom_sf"/>
</dbReference>
<feature type="domain" description="SusD-like N-terminal" evidence="7">
    <location>
        <begin position="73"/>
        <end position="222"/>
    </location>
</feature>
<proteinExistence type="inferred from homology"/>
<comment type="subcellular location">
    <subcellularLocation>
        <location evidence="1">Cell outer membrane</location>
    </subcellularLocation>
</comment>
<keyword evidence="9" id="KW-1185">Reference proteome</keyword>
<organism evidence="8 9">
    <name type="scientific">Siphonobacter aquaeclarae</name>
    <dbReference type="NCBI Taxonomy" id="563176"/>
    <lineage>
        <taxon>Bacteria</taxon>
        <taxon>Pseudomonadati</taxon>
        <taxon>Bacteroidota</taxon>
        <taxon>Cytophagia</taxon>
        <taxon>Cytophagales</taxon>
        <taxon>Cytophagaceae</taxon>
        <taxon>Siphonobacter</taxon>
    </lineage>
</organism>
<evidence type="ECO:0000256" key="3">
    <source>
        <dbReference type="ARBA" id="ARBA00022729"/>
    </source>
</evidence>
<dbReference type="Proteomes" id="UP000198901">
    <property type="component" value="Unassembled WGS sequence"/>
</dbReference>
<dbReference type="STRING" id="563176.SAMN04488090_3888"/>
<keyword evidence="3" id="KW-0732">Signal</keyword>